<gene>
    <name evidence="2" type="ORF">LJD61_18580</name>
</gene>
<evidence type="ECO:0000313" key="3">
    <source>
        <dbReference type="Proteomes" id="UP001651880"/>
    </source>
</evidence>
<keyword evidence="1" id="KW-0812">Transmembrane</keyword>
<dbReference type="RefSeq" id="WP_255229072.1">
    <property type="nucleotide sequence ID" value="NZ_JAJEKE010000024.1"/>
</dbReference>
<keyword evidence="3" id="KW-1185">Reference proteome</keyword>
<feature type="transmembrane region" description="Helical" evidence="1">
    <location>
        <begin position="40"/>
        <end position="64"/>
    </location>
</feature>
<keyword evidence="1" id="KW-1133">Transmembrane helix</keyword>
<sequence length="137" mass="15800">MLKHILIIVLSLTFIIASFVYIIKNYLIGFKGSDSGFKNFMVYIPIVAAEICFITSAITGYIALNLYNHIRHEINIPAEELEMLKHSLAHRTNEASIILIAGFICVCISRFAFKHIQKEIQKELEKPKKLWNLDKYQ</sequence>
<name>A0ABT1NJW8_9FIRM</name>
<feature type="transmembrane region" description="Helical" evidence="1">
    <location>
        <begin position="95"/>
        <end position="113"/>
    </location>
</feature>
<keyword evidence="1" id="KW-0472">Membrane</keyword>
<reference evidence="2 3" key="1">
    <citation type="submission" date="2021-10" db="EMBL/GenBank/DDBJ databases">
        <title>Lutispora strain m25 sp. nov., a thermophilic, non-spore-forming bacterium isolated from a lab-scale methanogenic bioreactor digesting anaerobic sludge.</title>
        <authorList>
            <person name="El Houari A."/>
            <person name="Mcdonald J."/>
        </authorList>
    </citation>
    <scope>NUCLEOTIDE SEQUENCE [LARGE SCALE GENOMIC DNA]</scope>
    <source>
        <strain evidence="3">m25</strain>
    </source>
</reference>
<evidence type="ECO:0000313" key="2">
    <source>
        <dbReference type="EMBL" id="MCQ1531523.1"/>
    </source>
</evidence>
<proteinExistence type="predicted"/>
<organism evidence="2 3">
    <name type="scientific">Lutispora saccharofermentans</name>
    <dbReference type="NCBI Taxonomy" id="3024236"/>
    <lineage>
        <taxon>Bacteria</taxon>
        <taxon>Bacillati</taxon>
        <taxon>Bacillota</taxon>
        <taxon>Clostridia</taxon>
        <taxon>Lutisporales</taxon>
        <taxon>Lutisporaceae</taxon>
        <taxon>Lutispora</taxon>
    </lineage>
</organism>
<evidence type="ECO:0000256" key="1">
    <source>
        <dbReference type="SAM" id="Phobius"/>
    </source>
</evidence>
<comment type="caution">
    <text evidence="2">The sequence shown here is derived from an EMBL/GenBank/DDBJ whole genome shotgun (WGS) entry which is preliminary data.</text>
</comment>
<protein>
    <submittedName>
        <fullName evidence="2">Uncharacterized protein</fullName>
    </submittedName>
</protein>
<dbReference type="EMBL" id="JAJEKE010000024">
    <property type="protein sequence ID" value="MCQ1531523.1"/>
    <property type="molecule type" value="Genomic_DNA"/>
</dbReference>
<dbReference type="Proteomes" id="UP001651880">
    <property type="component" value="Unassembled WGS sequence"/>
</dbReference>
<accession>A0ABT1NJW8</accession>
<feature type="transmembrane region" description="Helical" evidence="1">
    <location>
        <begin position="6"/>
        <end position="28"/>
    </location>
</feature>